<feature type="transmembrane region" description="Helical" evidence="1">
    <location>
        <begin position="296"/>
        <end position="319"/>
    </location>
</feature>
<dbReference type="PATRIC" id="fig|1050174.4.peg.2540"/>
<feature type="transmembrane region" description="Helical" evidence="1">
    <location>
        <begin position="340"/>
        <end position="361"/>
    </location>
</feature>
<keyword evidence="1" id="KW-0812">Transmembrane</keyword>
<evidence type="ECO:0000313" key="2">
    <source>
        <dbReference type="EMBL" id="AKK04338.1"/>
    </source>
</evidence>
<sequence length="497" mass="52671">MNGNLGTVAMYGRISTSSGHDTTLGQLFAWEGGMWIMILSALFGIRRMLRNFRRPEATSLGELVPSTGQPRAHRAGAPLTLLTACASVLAAGYFIILAALHAKYSEISIPGAAIFAASTGLNAFGTGTLAGLASNLTNDTLKVKRLGLLTLGVGFMVRALADTQQWEWQNWFAPLGWLNVVDPFGEGSIGNLTVIAIAVVGSSGALVGVDKQRQCGAGMPPARVGKPARAHRLPTPLHTRLYLDRGSRFTWNIVAACLGLFLALLSGSMQELMTQDETTGKLFRDMFPAEELETAFLTYTSEFVGLLLAIATVGTALNYRHEEKTHLVEVQRAAGIKRSTPMVLATISTIWTALSCTLAAVAGTTAGAAIASQHPATARKVAVIASASQLFPMLAIGGIAILIQGSAPKLSALSWVPLLYCGTISLFGPLLKLPEWLSKTSAFGHTINYTSVTASAFVPQAIMVAIAVVAATLASSRVPARRFARHPTAGRGYWKHD</sequence>
<keyword evidence="1" id="KW-0472">Membrane</keyword>
<feature type="transmembrane region" description="Helical" evidence="1">
    <location>
        <begin position="410"/>
        <end position="431"/>
    </location>
</feature>
<feature type="transmembrane region" description="Helical" evidence="1">
    <location>
        <begin position="27"/>
        <end position="45"/>
    </location>
</feature>
<keyword evidence="3" id="KW-1185">Reference proteome</keyword>
<feature type="transmembrane region" description="Helical" evidence="1">
    <location>
        <begin position="249"/>
        <end position="269"/>
    </location>
</feature>
<dbReference type="STRING" id="1050174.CEPID_12580"/>
<accession>A0A0G3GXS8</accession>
<feature type="transmembrane region" description="Helical" evidence="1">
    <location>
        <begin position="189"/>
        <end position="209"/>
    </location>
</feature>
<keyword evidence="1" id="KW-1133">Transmembrane helix</keyword>
<organism evidence="2 3">
    <name type="scientific">Corynebacterium epidermidicanis</name>
    <dbReference type="NCBI Taxonomy" id="1050174"/>
    <lineage>
        <taxon>Bacteria</taxon>
        <taxon>Bacillati</taxon>
        <taxon>Actinomycetota</taxon>
        <taxon>Actinomycetes</taxon>
        <taxon>Mycobacteriales</taxon>
        <taxon>Corynebacteriaceae</taxon>
        <taxon>Corynebacterium</taxon>
    </lineage>
</organism>
<proteinExistence type="predicted"/>
<feature type="transmembrane region" description="Helical" evidence="1">
    <location>
        <begin position="381"/>
        <end position="403"/>
    </location>
</feature>
<dbReference type="Proteomes" id="UP000035368">
    <property type="component" value="Chromosome"/>
</dbReference>
<feature type="transmembrane region" description="Helical" evidence="1">
    <location>
        <begin position="112"/>
        <end position="133"/>
    </location>
</feature>
<feature type="transmembrane region" description="Helical" evidence="1">
    <location>
        <begin position="451"/>
        <end position="475"/>
    </location>
</feature>
<dbReference type="AlphaFoldDB" id="A0A0G3GXS8"/>
<protein>
    <submittedName>
        <fullName evidence="2">Putative exporter of polyketide antibiotics</fullName>
    </submittedName>
</protein>
<feature type="transmembrane region" description="Helical" evidence="1">
    <location>
        <begin position="145"/>
        <end position="161"/>
    </location>
</feature>
<gene>
    <name evidence="2" type="ORF">CEPID_12580</name>
</gene>
<name>A0A0G3GXS8_9CORY</name>
<reference evidence="2 3" key="1">
    <citation type="submission" date="2015-05" db="EMBL/GenBank/DDBJ databases">
        <title>Complete genome sequence of Corynebacterium epidermidicanis DSM 45586, isolated from the skin of a dog suffering from pruritus.</title>
        <authorList>
            <person name="Ruckert C."/>
            <person name="Albersmeier A."/>
            <person name="Winkler A."/>
            <person name="Tauch A."/>
        </authorList>
    </citation>
    <scope>NUCLEOTIDE SEQUENCE [LARGE SCALE GENOMIC DNA]</scope>
    <source>
        <strain evidence="2 3">DSM 45586</strain>
    </source>
</reference>
<dbReference type="KEGG" id="cei:CEPID_12580"/>
<dbReference type="EMBL" id="CP011541">
    <property type="protein sequence ID" value="AKK04338.1"/>
    <property type="molecule type" value="Genomic_DNA"/>
</dbReference>
<feature type="transmembrane region" description="Helical" evidence="1">
    <location>
        <begin position="79"/>
        <end position="100"/>
    </location>
</feature>
<evidence type="ECO:0000256" key="1">
    <source>
        <dbReference type="SAM" id="Phobius"/>
    </source>
</evidence>
<evidence type="ECO:0000313" key="3">
    <source>
        <dbReference type="Proteomes" id="UP000035368"/>
    </source>
</evidence>